<dbReference type="PROSITE" id="PS51085">
    <property type="entry name" value="2FE2S_FER_2"/>
    <property type="match status" value="1"/>
</dbReference>
<dbReference type="Proteomes" id="UP000238949">
    <property type="component" value="Unassembled WGS sequence"/>
</dbReference>
<evidence type="ECO:0000313" key="3">
    <source>
        <dbReference type="EMBL" id="PRO72033.1"/>
    </source>
</evidence>
<evidence type="ECO:0000313" key="4">
    <source>
        <dbReference type="Proteomes" id="UP000238949"/>
    </source>
</evidence>
<comment type="caution">
    <text evidence="3">The sequence shown here is derived from an EMBL/GenBank/DDBJ whole genome shotgun (WGS) entry which is preliminary data.</text>
</comment>
<dbReference type="InterPro" id="IPR001041">
    <property type="entry name" value="2Fe-2S_ferredoxin-type"/>
</dbReference>
<dbReference type="PROSITE" id="PS00197">
    <property type="entry name" value="2FE2S_FER_1"/>
    <property type="match status" value="1"/>
</dbReference>
<dbReference type="RefSeq" id="WP_105936001.1">
    <property type="nucleotide sequence ID" value="NZ_PVNP01000193.1"/>
</dbReference>
<dbReference type="InterPro" id="IPR006058">
    <property type="entry name" value="2Fe2S_fd_BS"/>
</dbReference>
<gene>
    <name evidence="3" type="ORF">C6Y40_19115</name>
</gene>
<proteinExistence type="predicted"/>
<dbReference type="SUPFAM" id="SSF54292">
    <property type="entry name" value="2Fe-2S ferredoxin-like"/>
    <property type="match status" value="1"/>
</dbReference>
<protein>
    <submittedName>
        <fullName evidence="3">Ferredoxin</fullName>
    </submittedName>
</protein>
<evidence type="ECO:0000256" key="1">
    <source>
        <dbReference type="ARBA" id="ARBA00023075"/>
    </source>
</evidence>
<organism evidence="3 4">
    <name type="scientific">Alteromonas alba</name>
    <dbReference type="NCBI Taxonomy" id="2079529"/>
    <lineage>
        <taxon>Bacteria</taxon>
        <taxon>Pseudomonadati</taxon>
        <taxon>Pseudomonadota</taxon>
        <taxon>Gammaproteobacteria</taxon>
        <taxon>Alteromonadales</taxon>
        <taxon>Alteromonadaceae</taxon>
        <taxon>Alteromonas/Salinimonas group</taxon>
        <taxon>Alteromonas</taxon>
    </lineage>
</organism>
<evidence type="ECO:0000259" key="2">
    <source>
        <dbReference type="PROSITE" id="PS51085"/>
    </source>
</evidence>
<dbReference type="InterPro" id="IPR036010">
    <property type="entry name" value="2Fe-2S_ferredoxin-like_sf"/>
</dbReference>
<reference evidence="4" key="1">
    <citation type="journal article" date="2020" name="Int. J. Syst. Evol. Microbiol.">
        <title>Alteromonas alba sp. nov., a marine bacterium isolated from the seawater of the West Pacific Ocean.</title>
        <authorList>
            <person name="Sun C."/>
            <person name="Wu Y.-H."/>
            <person name="Xamxidin M."/>
            <person name="Cheng H."/>
            <person name="Xu X.-W."/>
        </authorList>
    </citation>
    <scope>NUCLEOTIDE SEQUENCE [LARGE SCALE GENOMIC DNA]</scope>
    <source>
        <strain evidence="4">190</strain>
    </source>
</reference>
<accession>A0A2S9V6I3</accession>
<dbReference type="AlphaFoldDB" id="A0A2S9V6I3"/>
<sequence>MTYTIDILNTQESYSCRANESLLDGMARLGRKGIPVGCRGGGCGICKIRIESGEYTAKKMSRCHVSEEEQAAGVVLACKVFPLSDITLRVIGKCQRQFERKCVKAETFLLATSESGE</sequence>
<dbReference type="OrthoDB" id="9806195at2"/>
<feature type="domain" description="2Fe-2S ferredoxin-type" evidence="2">
    <location>
        <begin position="3"/>
        <end position="94"/>
    </location>
</feature>
<dbReference type="InterPro" id="IPR012675">
    <property type="entry name" value="Beta-grasp_dom_sf"/>
</dbReference>
<dbReference type="Pfam" id="PF00111">
    <property type="entry name" value="Fer2"/>
    <property type="match status" value="1"/>
</dbReference>
<dbReference type="EMBL" id="PVNP01000193">
    <property type="protein sequence ID" value="PRO72033.1"/>
    <property type="molecule type" value="Genomic_DNA"/>
</dbReference>
<dbReference type="Gene3D" id="3.10.20.30">
    <property type="match status" value="1"/>
</dbReference>
<name>A0A2S9V6I3_9ALTE</name>
<dbReference type="CDD" id="cd00207">
    <property type="entry name" value="fer2"/>
    <property type="match status" value="1"/>
</dbReference>
<keyword evidence="1" id="KW-0830">Ubiquinone</keyword>
<dbReference type="GO" id="GO:0051537">
    <property type="term" value="F:2 iron, 2 sulfur cluster binding"/>
    <property type="evidence" value="ECO:0007669"/>
    <property type="project" value="InterPro"/>
</dbReference>
<keyword evidence="4" id="KW-1185">Reference proteome</keyword>